<keyword evidence="5" id="KW-1185">Reference proteome</keyword>
<name>G7GY12_9ACTN</name>
<dbReference type="SUPFAM" id="SSF56112">
    <property type="entry name" value="Protein kinase-like (PK-like)"/>
    <property type="match status" value="1"/>
</dbReference>
<dbReference type="InterPro" id="IPR050154">
    <property type="entry name" value="UbiB_kinase"/>
</dbReference>
<dbReference type="CDD" id="cd13970">
    <property type="entry name" value="ABC1_ADCK3"/>
    <property type="match status" value="1"/>
</dbReference>
<dbReference type="Pfam" id="PF03109">
    <property type="entry name" value="ABC1"/>
    <property type="match status" value="1"/>
</dbReference>
<dbReference type="STRING" id="1073574.GOARA_012_00370"/>
<dbReference type="EMBL" id="BAEE01000012">
    <property type="protein sequence ID" value="GAB08487.1"/>
    <property type="molecule type" value="Genomic_DNA"/>
</dbReference>
<dbReference type="Proteomes" id="UP000035088">
    <property type="component" value="Unassembled WGS sequence"/>
</dbReference>
<gene>
    <name evidence="4" type="ORF">GOARA_012_00370</name>
</gene>
<evidence type="ECO:0000256" key="2">
    <source>
        <dbReference type="SAM" id="MobiDB-lite"/>
    </source>
</evidence>
<sequence length="466" mass="50684">MVELDDDSSNQPTRGRFRRGSKVGGVVARHAGRSALNAALTPLRSADDSARAQERTLLKLADDIVMTAGGMRGAAQKLGQAIGVVGIGIRNPQTRAEFSRRLKPLFDSVPRWNDDDMDATLRRALGARYGDIETLEGPMAAASIGQVYRGTLRDGRAVAVKVKYPDVDRMVRADLKNLRLLTRVLAKQMPAANATALVEEVIRQISRELDFAAEAANQRAFAERYAGHPAFAVPDIVPELCTDEVLVSEWLDGVGFDEACELPQERRDRIGETVYRFYCGEMYRIGKFVADPHPGNVLALPDGRVGFVDFGLCIELTPAELEVERVVFAALMRDDVAAAYRLAQEAGFIVDPARADPESFGAYIRAVVGWHLDSDSYRIDEKVAAESASAAFMLQGHHAESFAGQALVEGHAFGRRNELATCGLLGRLDACAPWSAIAREVLGMAGPSTALGEEIARWRSSRGDEG</sequence>
<evidence type="ECO:0000259" key="3">
    <source>
        <dbReference type="Pfam" id="PF03109"/>
    </source>
</evidence>
<accession>G7GY12</accession>
<dbReference type="InterPro" id="IPR034646">
    <property type="entry name" value="ADCK3_dom"/>
</dbReference>
<feature type="domain" description="ABC1 atypical kinase-like" evidence="3">
    <location>
        <begin position="105"/>
        <end position="337"/>
    </location>
</feature>
<dbReference type="InterPro" id="IPR004147">
    <property type="entry name" value="ABC1_dom"/>
</dbReference>
<evidence type="ECO:0000256" key="1">
    <source>
        <dbReference type="ARBA" id="ARBA00009670"/>
    </source>
</evidence>
<comment type="similarity">
    <text evidence="1">Belongs to the protein kinase superfamily. ADCK protein kinase family.</text>
</comment>
<dbReference type="PANTHER" id="PTHR10566">
    <property type="entry name" value="CHAPERONE-ACTIVITY OF BC1 COMPLEX CABC1 -RELATED"/>
    <property type="match status" value="1"/>
</dbReference>
<reference evidence="4 5" key="1">
    <citation type="submission" date="2011-11" db="EMBL/GenBank/DDBJ databases">
        <title>Whole genome shotgun sequence of Gordonia araii NBRC 100433.</title>
        <authorList>
            <person name="Yoshida Y."/>
            <person name="Hosoyama A."/>
            <person name="Tsuchikane K."/>
            <person name="Katsumata H."/>
            <person name="Yamazaki S."/>
            <person name="Fujita N."/>
        </authorList>
    </citation>
    <scope>NUCLEOTIDE SEQUENCE [LARGE SCALE GENOMIC DNA]</scope>
    <source>
        <strain evidence="4 5">NBRC 100433</strain>
    </source>
</reference>
<dbReference type="AlphaFoldDB" id="G7GY12"/>
<protein>
    <recommendedName>
        <fullName evidence="3">ABC1 atypical kinase-like domain-containing protein</fullName>
    </recommendedName>
</protein>
<dbReference type="RefSeq" id="WP_007320564.1">
    <property type="nucleotide sequence ID" value="NZ_BAEE01000012.1"/>
</dbReference>
<comment type="caution">
    <text evidence="4">The sequence shown here is derived from an EMBL/GenBank/DDBJ whole genome shotgun (WGS) entry which is preliminary data.</text>
</comment>
<organism evidence="4 5">
    <name type="scientific">Gordonia araii NBRC 100433</name>
    <dbReference type="NCBI Taxonomy" id="1073574"/>
    <lineage>
        <taxon>Bacteria</taxon>
        <taxon>Bacillati</taxon>
        <taxon>Actinomycetota</taxon>
        <taxon>Actinomycetes</taxon>
        <taxon>Mycobacteriales</taxon>
        <taxon>Gordoniaceae</taxon>
        <taxon>Gordonia</taxon>
    </lineage>
</organism>
<dbReference type="PANTHER" id="PTHR10566:SF113">
    <property type="entry name" value="PROTEIN ACTIVITY OF BC1 COMPLEX KINASE 7, CHLOROPLASTIC"/>
    <property type="match status" value="1"/>
</dbReference>
<evidence type="ECO:0000313" key="4">
    <source>
        <dbReference type="EMBL" id="GAB08487.1"/>
    </source>
</evidence>
<dbReference type="InterPro" id="IPR011009">
    <property type="entry name" value="Kinase-like_dom_sf"/>
</dbReference>
<proteinExistence type="inferred from homology"/>
<feature type="region of interest" description="Disordered" evidence="2">
    <location>
        <begin position="1"/>
        <end position="24"/>
    </location>
</feature>
<evidence type="ECO:0000313" key="5">
    <source>
        <dbReference type="Proteomes" id="UP000035088"/>
    </source>
</evidence>